<evidence type="ECO:0000256" key="7">
    <source>
        <dbReference type="RuleBase" id="RU004190"/>
    </source>
</evidence>
<protein>
    <recommendedName>
        <fullName evidence="2">mannose-1-phosphate guanylyltransferase</fullName>
        <ecNumber evidence="2">2.7.7.13</ecNumber>
    </recommendedName>
</protein>
<evidence type="ECO:0000256" key="5">
    <source>
        <dbReference type="ARBA" id="ARBA00023134"/>
    </source>
</evidence>
<keyword evidence="3 10" id="KW-0548">Nucleotidyltransferase</keyword>
<dbReference type="NCBIfam" id="TIGR01479">
    <property type="entry name" value="GMP_PMI"/>
    <property type="match status" value="1"/>
</dbReference>
<gene>
    <name evidence="10" type="ORF">EBV32_01705</name>
</gene>
<dbReference type="Pfam" id="PF00483">
    <property type="entry name" value="NTP_transferase"/>
    <property type="match status" value="1"/>
</dbReference>
<dbReference type="AlphaFoldDB" id="A0A964V2H3"/>
<comment type="catalytic activity">
    <reaction evidence="6">
        <text>alpha-D-mannose 1-phosphate + GTP + H(+) = GDP-alpha-D-mannose + diphosphate</text>
        <dbReference type="Rhea" id="RHEA:15229"/>
        <dbReference type="ChEBI" id="CHEBI:15378"/>
        <dbReference type="ChEBI" id="CHEBI:33019"/>
        <dbReference type="ChEBI" id="CHEBI:37565"/>
        <dbReference type="ChEBI" id="CHEBI:57527"/>
        <dbReference type="ChEBI" id="CHEBI:58409"/>
        <dbReference type="EC" id="2.7.7.13"/>
    </reaction>
</comment>
<reference evidence="10" key="1">
    <citation type="submission" date="2018-10" db="EMBL/GenBank/DDBJ databases">
        <title>Iterative Subtractive Binning of Freshwater Chronoseries Metagenomes Recovers Nearly Complete Genomes from over Four Hundred Novel Species.</title>
        <authorList>
            <person name="Rodriguez-R L.M."/>
            <person name="Tsementzi D."/>
            <person name="Luo C."/>
            <person name="Konstantinidis K.T."/>
        </authorList>
    </citation>
    <scope>NUCLEOTIDE SEQUENCE</scope>
    <source>
        <strain evidence="10">WB7_6_001</strain>
    </source>
</reference>
<dbReference type="InterPro" id="IPR011051">
    <property type="entry name" value="RmlC_Cupin_sf"/>
</dbReference>
<keyword evidence="4" id="KW-0547">Nucleotide-binding</keyword>
<dbReference type="GO" id="GO:0016853">
    <property type="term" value="F:isomerase activity"/>
    <property type="evidence" value="ECO:0007669"/>
    <property type="project" value="UniProtKB-KW"/>
</dbReference>
<dbReference type="GO" id="GO:0004475">
    <property type="term" value="F:mannose-1-phosphate guanylyltransferase (GTP) activity"/>
    <property type="evidence" value="ECO:0007669"/>
    <property type="project" value="UniProtKB-EC"/>
</dbReference>
<dbReference type="GO" id="GO:0009298">
    <property type="term" value="P:GDP-mannose biosynthetic process"/>
    <property type="evidence" value="ECO:0007669"/>
    <property type="project" value="TreeGrafter"/>
</dbReference>
<dbReference type="GO" id="GO:0000271">
    <property type="term" value="P:polysaccharide biosynthetic process"/>
    <property type="evidence" value="ECO:0007669"/>
    <property type="project" value="InterPro"/>
</dbReference>
<dbReference type="Proteomes" id="UP000713222">
    <property type="component" value="Unassembled WGS sequence"/>
</dbReference>
<evidence type="ECO:0000313" key="11">
    <source>
        <dbReference type="Proteomes" id="UP000713222"/>
    </source>
</evidence>
<dbReference type="InterPro" id="IPR051161">
    <property type="entry name" value="Mannose-6P_isomerase_type2"/>
</dbReference>
<accession>A0A964V2H3</accession>
<dbReference type="GO" id="GO:0005525">
    <property type="term" value="F:GTP binding"/>
    <property type="evidence" value="ECO:0007669"/>
    <property type="project" value="UniProtKB-KW"/>
</dbReference>
<comment type="caution">
    <text evidence="10">The sequence shown here is derived from an EMBL/GenBank/DDBJ whole genome shotgun (WGS) entry which is preliminary data.</text>
</comment>
<evidence type="ECO:0000259" key="9">
    <source>
        <dbReference type="Pfam" id="PF01050"/>
    </source>
</evidence>
<dbReference type="InterPro" id="IPR005835">
    <property type="entry name" value="NTP_transferase_dom"/>
</dbReference>
<feature type="domain" description="Mannose-6-phosphate isomerase type II C-terminal" evidence="9">
    <location>
        <begin position="346"/>
        <end position="456"/>
    </location>
</feature>
<organism evidence="10 11">
    <name type="scientific">Candidatus Fonsibacter lacus</name>
    <dbReference type="NCBI Taxonomy" id="2576439"/>
    <lineage>
        <taxon>Bacteria</taxon>
        <taxon>Pseudomonadati</taxon>
        <taxon>Pseudomonadota</taxon>
        <taxon>Alphaproteobacteria</taxon>
        <taxon>Candidatus Pelagibacterales</taxon>
        <taxon>Candidatus Pelagibacterales incertae sedis</taxon>
        <taxon>Candidatus Fonsibacter</taxon>
    </lineage>
</organism>
<evidence type="ECO:0000256" key="4">
    <source>
        <dbReference type="ARBA" id="ARBA00022741"/>
    </source>
</evidence>
<dbReference type="SUPFAM" id="SSF53448">
    <property type="entry name" value="Nucleotide-diphospho-sugar transferases"/>
    <property type="match status" value="1"/>
</dbReference>
<name>A0A964V2H3_9PROT</name>
<evidence type="ECO:0000256" key="1">
    <source>
        <dbReference type="ARBA" id="ARBA00006115"/>
    </source>
</evidence>
<feature type="domain" description="Nucleotidyl transferase" evidence="8">
    <location>
        <begin position="4"/>
        <end position="279"/>
    </location>
</feature>
<evidence type="ECO:0000256" key="6">
    <source>
        <dbReference type="ARBA" id="ARBA00047343"/>
    </source>
</evidence>
<dbReference type="CDD" id="cd02213">
    <property type="entry name" value="cupin_PMI_typeII_C"/>
    <property type="match status" value="1"/>
</dbReference>
<dbReference type="EMBL" id="RGET01000013">
    <property type="protein sequence ID" value="NBN87791.1"/>
    <property type="molecule type" value="Genomic_DNA"/>
</dbReference>
<dbReference type="InterPro" id="IPR006375">
    <property type="entry name" value="Man1P_GuaTrfase/Man6P_Isoase"/>
</dbReference>
<evidence type="ECO:0000313" key="10">
    <source>
        <dbReference type="EMBL" id="NBN87791.1"/>
    </source>
</evidence>
<dbReference type="InterPro" id="IPR014710">
    <property type="entry name" value="RmlC-like_jellyroll"/>
</dbReference>
<comment type="similarity">
    <text evidence="1 7">Belongs to the mannose-6-phosphate isomerase type 2 family.</text>
</comment>
<sequence>MKIKPIILCGGEGTRLWPESRKKHPKQFIKINGKSLLKHAIDRVSGANFDTITICSNSNFLDKIKEETKDINCKIYVEPDKKNTAAAILAAINDDDLLFYQPIIIISSDHIIQKKIIFQKQIKKLSKYLDMRKIFIFGVKPDYPETGYGYLYSKKINNNFNKVIKFVEKPNLNKAQKLIKNKNYLWNSGMFLSNKSVLLNEYSILQTKLALQVCDSYVNAKSTNNIIELDNKYYSKIKSISFDHAILEKSKNIFSAKLLSDWKDVGSWLQKWEIEKKDKDKNYIKGNVLKNNVQNSYISSNRTIVASNLKNILAVDNNDVLYLSDLRNNDLKSLYPLISKKFPKITDQHTTTQRPWGQFTNIFVGKNFQVKELVVKSGGILSLQKHKYRSENWVVVEGKANITLNKKNIILQKSDSIFIPQGAVHRIQNREKSILKIIEVQTGSYLGEDDIVRIKDIYGRA</sequence>
<keyword evidence="10" id="KW-0413">Isomerase</keyword>
<dbReference type="Pfam" id="PF01050">
    <property type="entry name" value="MannoseP_isomer"/>
    <property type="match status" value="1"/>
</dbReference>
<keyword evidence="5" id="KW-0342">GTP-binding</keyword>
<evidence type="ECO:0000259" key="8">
    <source>
        <dbReference type="Pfam" id="PF00483"/>
    </source>
</evidence>
<dbReference type="EC" id="2.7.7.13" evidence="2"/>
<evidence type="ECO:0000256" key="3">
    <source>
        <dbReference type="ARBA" id="ARBA00022695"/>
    </source>
</evidence>
<proteinExistence type="inferred from homology"/>
<dbReference type="SUPFAM" id="SSF51182">
    <property type="entry name" value="RmlC-like cupins"/>
    <property type="match status" value="1"/>
</dbReference>
<keyword evidence="10" id="KW-0808">Transferase</keyword>
<dbReference type="PANTHER" id="PTHR46390">
    <property type="entry name" value="MANNOSE-1-PHOSPHATE GUANYLYLTRANSFERASE"/>
    <property type="match status" value="1"/>
</dbReference>
<dbReference type="Gene3D" id="2.60.120.10">
    <property type="entry name" value="Jelly Rolls"/>
    <property type="match status" value="1"/>
</dbReference>
<dbReference type="PANTHER" id="PTHR46390:SF1">
    <property type="entry name" value="MANNOSE-1-PHOSPHATE GUANYLYLTRANSFERASE"/>
    <property type="match status" value="1"/>
</dbReference>
<dbReference type="InterPro" id="IPR029044">
    <property type="entry name" value="Nucleotide-diphossugar_trans"/>
</dbReference>
<dbReference type="Gene3D" id="3.90.550.10">
    <property type="entry name" value="Spore Coat Polysaccharide Biosynthesis Protein SpsA, Chain A"/>
    <property type="match status" value="1"/>
</dbReference>
<dbReference type="InterPro" id="IPR001538">
    <property type="entry name" value="Man6P_isomerase-2_C"/>
</dbReference>
<evidence type="ECO:0000256" key="2">
    <source>
        <dbReference type="ARBA" id="ARBA00012387"/>
    </source>
</evidence>